<dbReference type="Proteomes" id="UP000316621">
    <property type="component" value="Chromosome 8"/>
</dbReference>
<protein>
    <submittedName>
        <fullName evidence="2">Uncharacterized protein</fullName>
    </submittedName>
</protein>
<reference evidence="2 3" key="1">
    <citation type="journal article" date="2018" name="Science">
        <title>The opium poppy genome and morphinan production.</title>
        <authorList>
            <person name="Guo L."/>
            <person name="Winzer T."/>
            <person name="Yang X."/>
            <person name="Li Y."/>
            <person name="Ning Z."/>
            <person name="He Z."/>
            <person name="Teodor R."/>
            <person name="Lu Y."/>
            <person name="Bowser T.A."/>
            <person name="Graham I.A."/>
            <person name="Ye K."/>
        </authorList>
    </citation>
    <scope>NUCLEOTIDE SEQUENCE [LARGE SCALE GENOMIC DNA]</scope>
    <source>
        <strain evidence="3">cv. HN1</strain>
        <tissue evidence="2">Leaves</tissue>
    </source>
</reference>
<accession>A0A4Y7KUY9</accession>
<sequence>MNILSFSISFSALLSLVLPVSFPVSTTTTNVIIKIKTKPYCRRRRGRKLGRLSEPYKGIEECFGRIIKEEGFGAIAERKHRQCHILLPYPGLEICIVSRRIEMATVILVTWHLNALLVLLQWILIKWHIAVYILSSGWLLDEVSGGLEKRLSLSKNSLLLLLVQPSLIEVELVSFIEAAKFVEYNSPLSEEQKKKAKTLKVICNLNNAKTLKEAKKLCTQVSTLHLLLKILKF</sequence>
<feature type="chain" id="PRO_5021299235" evidence="1">
    <location>
        <begin position="20"/>
        <end position="233"/>
    </location>
</feature>
<keyword evidence="3" id="KW-1185">Reference proteome</keyword>
<dbReference type="Gramene" id="RZC75715">
    <property type="protein sequence ID" value="RZC75715"/>
    <property type="gene ID" value="C5167_051199"/>
</dbReference>
<dbReference type="AlphaFoldDB" id="A0A4Y7KUY9"/>
<keyword evidence="1" id="KW-0732">Signal</keyword>
<dbReference type="EMBL" id="CM010722">
    <property type="protein sequence ID" value="RZC75715.1"/>
    <property type="molecule type" value="Genomic_DNA"/>
</dbReference>
<proteinExistence type="predicted"/>
<gene>
    <name evidence="2" type="ORF">C5167_051199</name>
</gene>
<evidence type="ECO:0000256" key="1">
    <source>
        <dbReference type="SAM" id="SignalP"/>
    </source>
</evidence>
<evidence type="ECO:0000313" key="2">
    <source>
        <dbReference type="EMBL" id="RZC75715.1"/>
    </source>
</evidence>
<evidence type="ECO:0000313" key="3">
    <source>
        <dbReference type="Proteomes" id="UP000316621"/>
    </source>
</evidence>
<dbReference type="STRING" id="3469.A0A4Y7KUY9"/>
<name>A0A4Y7KUY9_PAPSO</name>
<organism evidence="2 3">
    <name type="scientific">Papaver somniferum</name>
    <name type="common">Opium poppy</name>
    <dbReference type="NCBI Taxonomy" id="3469"/>
    <lineage>
        <taxon>Eukaryota</taxon>
        <taxon>Viridiplantae</taxon>
        <taxon>Streptophyta</taxon>
        <taxon>Embryophyta</taxon>
        <taxon>Tracheophyta</taxon>
        <taxon>Spermatophyta</taxon>
        <taxon>Magnoliopsida</taxon>
        <taxon>Ranunculales</taxon>
        <taxon>Papaveraceae</taxon>
        <taxon>Papaveroideae</taxon>
        <taxon>Papaver</taxon>
    </lineage>
</organism>
<feature type="signal peptide" evidence="1">
    <location>
        <begin position="1"/>
        <end position="19"/>
    </location>
</feature>